<keyword evidence="2" id="KW-1185">Reference proteome</keyword>
<dbReference type="AlphaFoldDB" id="A0AAE0XU72"/>
<protein>
    <submittedName>
        <fullName evidence="1">Uncharacterized protein</fullName>
    </submittedName>
</protein>
<evidence type="ECO:0000313" key="1">
    <source>
        <dbReference type="EMBL" id="KAK3712385.1"/>
    </source>
</evidence>
<dbReference type="Proteomes" id="UP001283361">
    <property type="component" value="Unassembled WGS sequence"/>
</dbReference>
<name>A0AAE0XU72_9GAST</name>
<reference evidence="1" key="1">
    <citation type="journal article" date="2023" name="G3 (Bethesda)">
        <title>A reference genome for the long-term kleptoplast-retaining sea slug Elysia crispata morphotype clarki.</title>
        <authorList>
            <person name="Eastman K.E."/>
            <person name="Pendleton A.L."/>
            <person name="Shaikh M.A."/>
            <person name="Suttiyut T."/>
            <person name="Ogas R."/>
            <person name="Tomko P."/>
            <person name="Gavelis G."/>
            <person name="Widhalm J.R."/>
            <person name="Wisecaver J.H."/>
        </authorList>
    </citation>
    <scope>NUCLEOTIDE SEQUENCE</scope>
    <source>
        <strain evidence="1">ECLA1</strain>
    </source>
</reference>
<proteinExistence type="predicted"/>
<gene>
    <name evidence="1" type="ORF">RRG08_002715</name>
</gene>
<accession>A0AAE0XU72</accession>
<dbReference type="EMBL" id="JAWDGP010007584">
    <property type="protein sequence ID" value="KAK3712385.1"/>
    <property type="molecule type" value="Genomic_DNA"/>
</dbReference>
<organism evidence="1 2">
    <name type="scientific">Elysia crispata</name>
    <name type="common">lettuce slug</name>
    <dbReference type="NCBI Taxonomy" id="231223"/>
    <lineage>
        <taxon>Eukaryota</taxon>
        <taxon>Metazoa</taxon>
        <taxon>Spiralia</taxon>
        <taxon>Lophotrochozoa</taxon>
        <taxon>Mollusca</taxon>
        <taxon>Gastropoda</taxon>
        <taxon>Heterobranchia</taxon>
        <taxon>Euthyneura</taxon>
        <taxon>Panpulmonata</taxon>
        <taxon>Sacoglossa</taxon>
        <taxon>Placobranchoidea</taxon>
        <taxon>Plakobranchidae</taxon>
        <taxon>Elysia</taxon>
    </lineage>
</organism>
<comment type="caution">
    <text evidence="1">The sequence shown here is derived from an EMBL/GenBank/DDBJ whole genome shotgun (WGS) entry which is preliminary data.</text>
</comment>
<sequence length="130" mass="14621">MSSYHIVLHYAGQIIVMSSYHIVLHYAGAEHSHDILPHSPTLRRGRARQGIVMSSCHIDLSTCKPCESLNHIVLGTERTCESLNHIVVSTDRGCKSLNHIVLNIVRACESLTLIAWHCVCKRLIVQHYKS</sequence>
<evidence type="ECO:0000313" key="2">
    <source>
        <dbReference type="Proteomes" id="UP001283361"/>
    </source>
</evidence>